<evidence type="ECO:0000313" key="4">
    <source>
        <dbReference type="Proteomes" id="UP000694891"/>
    </source>
</evidence>
<organism evidence="4 5">
    <name type="scientific">Stegastes partitus</name>
    <name type="common">bicolor damselfish</name>
    <dbReference type="NCBI Taxonomy" id="144197"/>
    <lineage>
        <taxon>Eukaryota</taxon>
        <taxon>Metazoa</taxon>
        <taxon>Chordata</taxon>
        <taxon>Craniata</taxon>
        <taxon>Vertebrata</taxon>
        <taxon>Euteleostomi</taxon>
        <taxon>Actinopterygii</taxon>
        <taxon>Neopterygii</taxon>
        <taxon>Teleostei</taxon>
        <taxon>Neoteleostei</taxon>
        <taxon>Acanthomorphata</taxon>
        <taxon>Ovalentaria</taxon>
        <taxon>Pomacentridae</taxon>
        <taxon>Stegastes</taxon>
    </lineage>
</organism>
<dbReference type="RefSeq" id="XP_008304198.1">
    <property type="nucleotide sequence ID" value="XM_008305976.1"/>
</dbReference>
<feature type="signal peptide" evidence="2">
    <location>
        <begin position="1"/>
        <end position="17"/>
    </location>
</feature>
<dbReference type="PANTHER" id="PTHR16675">
    <property type="entry name" value="MHC CLASS I-RELATED"/>
    <property type="match status" value="1"/>
</dbReference>
<evidence type="ECO:0000259" key="3">
    <source>
        <dbReference type="Pfam" id="PF00129"/>
    </source>
</evidence>
<keyword evidence="1" id="KW-0325">Glycoprotein</keyword>
<reference evidence="5" key="1">
    <citation type="submission" date="2025-08" db="UniProtKB">
        <authorList>
            <consortium name="RefSeq"/>
        </authorList>
    </citation>
    <scope>IDENTIFICATION</scope>
</reference>
<accession>A0A9Y4NV97</accession>
<protein>
    <submittedName>
        <fullName evidence="5">H-2 class I histocompatibility antigen, K-K alpha chain-like</fullName>
    </submittedName>
</protein>
<dbReference type="Gene3D" id="3.30.500.10">
    <property type="entry name" value="MHC class I-like antigen recognition-like"/>
    <property type="match status" value="1"/>
</dbReference>
<evidence type="ECO:0000256" key="2">
    <source>
        <dbReference type="SAM" id="SignalP"/>
    </source>
</evidence>
<dbReference type="GeneID" id="103375658"/>
<dbReference type="PANTHER" id="PTHR16675:SF237">
    <property type="entry name" value="MHC CLASS I ANTIGEN TRANSCRIPT VARIANT 1-RELATED"/>
    <property type="match status" value="1"/>
</dbReference>
<dbReference type="GO" id="GO:0006955">
    <property type="term" value="P:immune response"/>
    <property type="evidence" value="ECO:0007669"/>
    <property type="project" value="TreeGrafter"/>
</dbReference>
<proteinExistence type="predicted"/>
<dbReference type="GO" id="GO:0009897">
    <property type="term" value="C:external side of plasma membrane"/>
    <property type="evidence" value="ECO:0007669"/>
    <property type="project" value="TreeGrafter"/>
</dbReference>
<feature type="non-terminal residue" evidence="5">
    <location>
        <position position="109"/>
    </location>
</feature>
<dbReference type="AlphaFoldDB" id="A0A9Y4NV97"/>
<dbReference type="SUPFAM" id="SSF54452">
    <property type="entry name" value="MHC antigen-recognition domain"/>
    <property type="match status" value="1"/>
</dbReference>
<feature type="chain" id="PRO_5041384921" evidence="2">
    <location>
        <begin position="18"/>
        <end position="109"/>
    </location>
</feature>
<feature type="domain" description="MHC class I-like antigen recognition-like" evidence="3">
    <location>
        <begin position="19"/>
        <end position="107"/>
    </location>
</feature>
<keyword evidence="4" id="KW-1185">Reference proteome</keyword>
<name>A0A9Y4NV97_9TELE</name>
<dbReference type="Pfam" id="PF00129">
    <property type="entry name" value="MHC_I"/>
    <property type="match status" value="1"/>
</dbReference>
<dbReference type="InterPro" id="IPR037055">
    <property type="entry name" value="MHC_I-like_Ag-recog_sf"/>
</dbReference>
<dbReference type="InterPro" id="IPR011161">
    <property type="entry name" value="MHC_I-like_Ag-recog"/>
</dbReference>
<dbReference type="InterPro" id="IPR050208">
    <property type="entry name" value="MHC_class-I_related"/>
</dbReference>
<keyword evidence="2" id="KW-0732">Signal</keyword>
<evidence type="ECO:0000256" key="1">
    <source>
        <dbReference type="ARBA" id="ARBA00023180"/>
    </source>
</evidence>
<gene>
    <name evidence="5" type="primary">LOC103375658</name>
</gene>
<dbReference type="Proteomes" id="UP000694891">
    <property type="component" value="Unplaced"/>
</dbReference>
<dbReference type="GO" id="GO:0005615">
    <property type="term" value="C:extracellular space"/>
    <property type="evidence" value="ECO:0007669"/>
    <property type="project" value="TreeGrafter"/>
</dbReference>
<evidence type="ECO:0000313" key="5">
    <source>
        <dbReference type="RefSeq" id="XP_008304198.1"/>
    </source>
</evidence>
<dbReference type="InterPro" id="IPR011162">
    <property type="entry name" value="MHC_I/II-like_Ag-recog"/>
</dbReference>
<sequence length="109" mass="12541">MKSLILMFLLGIGRVKAVTHSLKYFYTGSCQVPNFPEFVAVGMVDEVQMVHYDSNTRTPVPKQDWMDEAAKDDPKYWERNIGSFMGSQQIFKDNIERAKQHFNQTGGFT</sequence>